<dbReference type="GO" id="GO:0000976">
    <property type="term" value="F:transcription cis-regulatory region binding"/>
    <property type="evidence" value="ECO:0007669"/>
    <property type="project" value="TreeGrafter"/>
</dbReference>
<dbReference type="PANTHER" id="PTHR48111">
    <property type="entry name" value="REGULATOR OF RPOS"/>
    <property type="match status" value="1"/>
</dbReference>
<dbReference type="InterPro" id="IPR001789">
    <property type="entry name" value="Sig_transdc_resp-reg_receiver"/>
</dbReference>
<dbReference type="Proteomes" id="UP000270626">
    <property type="component" value="Unassembled WGS sequence"/>
</dbReference>
<feature type="modified residue" description="4-aspartylphosphate" evidence="2">
    <location>
        <position position="53"/>
    </location>
</feature>
<dbReference type="GO" id="GO:0006355">
    <property type="term" value="P:regulation of DNA-templated transcription"/>
    <property type="evidence" value="ECO:0007669"/>
    <property type="project" value="InterPro"/>
</dbReference>
<dbReference type="SMART" id="SM00862">
    <property type="entry name" value="Trans_reg_C"/>
    <property type="match status" value="1"/>
</dbReference>
<keyword evidence="7" id="KW-1185">Reference proteome</keyword>
<dbReference type="Gene3D" id="6.10.250.690">
    <property type="match status" value="1"/>
</dbReference>
<keyword evidence="2" id="KW-0597">Phosphoprotein</keyword>
<dbReference type="PROSITE" id="PS50110">
    <property type="entry name" value="RESPONSE_REGULATORY"/>
    <property type="match status" value="1"/>
</dbReference>
<feature type="DNA-binding region" description="OmpR/PhoB-type" evidence="3">
    <location>
        <begin position="125"/>
        <end position="224"/>
    </location>
</feature>
<evidence type="ECO:0000313" key="6">
    <source>
        <dbReference type="EMBL" id="RKT50741.1"/>
    </source>
</evidence>
<dbReference type="SUPFAM" id="SSF46894">
    <property type="entry name" value="C-terminal effector domain of the bipartite response regulators"/>
    <property type="match status" value="1"/>
</dbReference>
<evidence type="ECO:0000256" key="3">
    <source>
        <dbReference type="PROSITE-ProRule" id="PRU01091"/>
    </source>
</evidence>
<dbReference type="PANTHER" id="PTHR48111:SF59">
    <property type="entry name" value="TRANSCRIPTIONAL REGULATORY PROTEIN BAER"/>
    <property type="match status" value="1"/>
</dbReference>
<evidence type="ECO:0000256" key="1">
    <source>
        <dbReference type="ARBA" id="ARBA00023125"/>
    </source>
</evidence>
<accession>A0A495VMX3</accession>
<dbReference type="PROSITE" id="PS51755">
    <property type="entry name" value="OMPR_PHOB"/>
    <property type="match status" value="1"/>
</dbReference>
<dbReference type="SUPFAM" id="SSF52172">
    <property type="entry name" value="CheY-like"/>
    <property type="match status" value="1"/>
</dbReference>
<keyword evidence="1 3" id="KW-0238">DNA-binding</keyword>
<dbReference type="Gene3D" id="1.10.10.10">
    <property type="entry name" value="Winged helix-like DNA-binding domain superfamily/Winged helix DNA-binding domain"/>
    <property type="match status" value="1"/>
</dbReference>
<dbReference type="GO" id="GO:0032993">
    <property type="term" value="C:protein-DNA complex"/>
    <property type="evidence" value="ECO:0007669"/>
    <property type="project" value="TreeGrafter"/>
</dbReference>
<feature type="domain" description="Response regulatory" evidence="4">
    <location>
        <begin position="4"/>
        <end position="120"/>
    </location>
</feature>
<protein>
    <submittedName>
        <fullName evidence="6">Two-component system response regulator BaeR</fullName>
    </submittedName>
</protein>
<evidence type="ECO:0000259" key="4">
    <source>
        <dbReference type="PROSITE" id="PS50110"/>
    </source>
</evidence>
<dbReference type="Gene3D" id="3.40.50.2300">
    <property type="match status" value="1"/>
</dbReference>
<evidence type="ECO:0000313" key="7">
    <source>
        <dbReference type="Proteomes" id="UP000270626"/>
    </source>
</evidence>
<organism evidence="6 7">
    <name type="scientific">Azonexus fungiphilus</name>
    <dbReference type="NCBI Taxonomy" id="146940"/>
    <lineage>
        <taxon>Bacteria</taxon>
        <taxon>Pseudomonadati</taxon>
        <taxon>Pseudomonadota</taxon>
        <taxon>Betaproteobacteria</taxon>
        <taxon>Rhodocyclales</taxon>
        <taxon>Azonexaceae</taxon>
        <taxon>Azonexus</taxon>
    </lineage>
</organism>
<dbReference type="SMART" id="SM00448">
    <property type="entry name" value="REC"/>
    <property type="match status" value="1"/>
</dbReference>
<reference evidence="6 7" key="1">
    <citation type="submission" date="2018-10" db="EMBL/GenBank/DDBJ databases">
        <title>Genomic Encyclopedia of Type Strains, Phase IV (KMG-IV): sequencing the most valuable type-strain genomes for metagenomic binning, comparative biology and taxonomic classification.</title>
        <authorList>
            <person name="Goeker M."/>
        </authorList>
    </citation>
    <scope>NUCLEOTIDE SEQUENCE [LARGE SCALE GENOMIC DNA]</scope>
    <source>
        <strain evidence="6 7">DSM 23841</strain>
    </source>
</reference>
<proteinExistence type="predicted"/>
<dbReference type="GO" id="GO:0005829">
    <property type="term" value="C:cytosol"/>
    <property type="evidence" value="ECO:0007669"/>
    <property type="project" value="TreeGrafter"/>
</dbReference>
<feature type="domain" description="OmpR/PhoB-type" evidence="5">
    <location>
        <begin position="125"/>
        <end position="224"/>
    </location>
</feature>
<dbReference type="Pfam" id="PF00486">
    <property type="entry name" value="Trans_reg_C"/>
    <property type="match status" value="1"/>
</dbReference>
<dbReference type="InterPro" id="IPR016032">
    <property type="entry name" value="Sig_transdc_resp-reg_C-effctor"/>
</dbReference>
<evidence type="ECO:0000256" key="2">
    <source>
        <dbReference type="PROSITE-ProRule" id="PRU00169"/>
    </source>
</evidence>
<dbReference type="InterPro" id="IPR039420">
    <property type="entry name" value="WalR-like"/>
</dbReference>
<gene>
    <name evidence="6" type="ORF">DFR40_2676</name>
</gene>
<dbReference type="InterPro" id="IPR011006">
    <property type="entry name" value="CheY-like_superfamily"/>
</dbReference>
<dbReference type="InterPro" id="IPR001867">
    <property type="entry name" value="OmpR/PhoB-type_DNA-bd"/>
</dbReference>
<dbReference type="CDD" id="cd00383">
    <property type="entry name" value="trans_reg_C"/>
    <property type="match status" value="1"/>
</dbReference>
<dbReference type="GO" id="GO:0000156">
    <property type="term" value="F:phosphorelay response regulator activity"/>
    <property type="evidence" value="ECO:0007669"/>
    <property type="project" value="TreeGrafter"/>
</dbReference>
<comment type="caution">
    <text evidence="6">The sequence shown here is derived from an EMBL/GenBank/DDBJ whole genome shotgun (WGS) entry which is preliminary data.</text>
</comment>
<dbReference type="Pfam" id="PF00072">
    <property type="entry name" value="Response_reg"/>
    <property type="match status" value="1"/>
</dbReference>
<name>A0A495VMX3_9RHOO</name>
<evidence type="ECO:0000259" key="5">
    <source>
        <dbReference type="PROSITE" id="PS51755"/>
    </source>
</evidence>
<dbReference type="AlphaFoldDB" id="A0A495VMX3"/>
<dbReference type="OrthoDB" id="9802426at2"/>
<dbReference type="EMBL" id="RBXP01000017">
    <property type="protein sequence ID" value="RKT50741.1"/>
    <property type="molecule type" value="Genomic_DNA"/>
</dbReference>
<dbReference type="RefSeq" id="WP_121458969.1">
    <property type="nucleotide sequence ID" value="NZ_RBXP01000017.1"/>
</dbReference>
<dbReference type="InterPro" id="IPR036388">
    <property type="entry name" value="WH-like_DNA-bd_sf"/>
</dbReference>
<sequence length="228" mass="25650">MSECILIVEDEDKIADILRDYLVRDGYRTHRLRRGDEVLPWLRNNPADLVLLDLMLPATSGFDVCRALRASGTAANAAIIMTTARVDESDRLTGLELGADDYICKPFSPREVVARVKAVLRRTRPRPAAAAGLELDLARWQASWQGRDLGLTAIEFKLLKQMVDQPGRIFTREQLMDAMHGDDRIVADRTVDSHIKKIRRKIADHAPDVELIRSVYGIGYKYEPANAA</sequence>